<evidence type="ECO:0000313" key="2">
    <source>
        <dbReference type="EMBL" id="KAG5278225.1"/>
    </source>
</evidence>
<protein>
    <submittedName>
        <fullName evidence="2">Uncharacterized protein</fullName>
    </submittedName>
</protein>
<dbReference type="EMBL" id="JADWDJ010000007">
    <property type="protein sequence ID" value="KAG5278225.1"/>
    <property type="molecule type" value="Genomic_DNA"/>
</dbReference>
<evidence type="ECO:0000256" key="1">
    <source>
        <dbReference type="SAM" id="MobiDB-lite"/>
    </source>
</evidence>
<accession>A0AAV6GWW0</accession>
<feature type="region of interest" description="Disordered" evidence="1">
    <location>
        <begin position="1"/>
        <end position="43"/>
    </location>
</feature>
<organism evidence="2 3">
    <name type="scientific">Alosa alosa</name>
    <name type="common">allis shad</name>
    <dbReference type="NCBI Taxonomy" id="278164"/>
    <lineage>
        <taxon>Eukaryota</taxon>
        <taxon>Metazoa</taxon>
        <taxon>Chordata</taxon>
        <taxon>Craniata</taxon>
        <taxon>Vertebrata</taxon>
        <taxon>Euteleostomi</taxon>
        <taxon>Actinopterygii</taxon>
        <taxon>Neopterygii</taxon>
        <taxon>Teleostei</taxon>
        <taxon>Clupei</taxon>
        <taxon>Clupeiformes</taxon>
        <taxon>Clupeoidei</taxon>
        <taxon>Clupeidae</taxon>
        <taxon>Alosa</taxon>
    </lineage>
</organism>
<reference evidence="2" key="1">
    <citation type="submission" date="2020-10" db="EMBL/GenBank/DDBJ databases">
        <title>Chromosome-scale genome assembly of the Allis shad, Alosa alosa.</title>
        <authorList>
            <person name="Margot Z."/>
            <person name="Christophe K."/>
            <person name="Cabau C."/>
            <person name="Louis A."/>
            <person name="Berthelot C."/>
            <person name="Parey E."/>
            <person name="Roest Crollius H."/>
            <person name="Montfort J."/>
            <person name="Robinson-Rechavi M."/>
            <person name="Bucao C."/>
            <person name="Bouchez O."/>
            <person name="Gislard M."/>
            <person name="Lluch J."/>
            <person name="Milhes M."/>
            <person name="Lampietro C."/>
            <person name="Lopez Roques C."/>
            <person name="Donnadieu C."/>
            <person name="Braasch I."/>
            <person name="Desvignes T."/>
            <person name="Postlethwait J."/>
            <person name="Bobe J."/>
            <person name="Guiguen Y."/>
        </authorList>
    </citation>
    <scope>NUCLEOTIDE SEQUENCE</scope>
    <source>
        <strain evidence="2">M-15738</strain>
        <tissue evidence="2">Blood</tissue>
    </source>
</reference>
<evidence type="ECO:0000313" key="3">
    <source>
        <dbReference type="Proteomes" id="UP000823561"/>
    </source>
</evidence>
<feature type="compositionally biased region" description="Basic and acidic residues" evidence="1">
    <location>
        <begin position="21"/>
        <end position="43"/>
    </location>
</feature>
<proteinExistence type="predicted"/>
<dbReference type="Proteomes" id="UP000823561">
    <property type="component" value="Chromosome 7"/>
</dbReference>
<gene>
    <name evidence="2" type="ORF">AALO_G00096600</name>
</gene>
<keyword evidence="3" id="KW-1185">Reference proteome</keyword>
<name>A0AAV6GWW0_9TELE</name>
<sequence length="76" mass="8588">MEVERAAGAATEADEGIGGDTMERAGMKGDGESEDKTLSLLEKKKEEEERVARLLDIRRRTLAKRFRTEKVHKLSR</sequence>
<dbReference type="AlphaFoldDB" id="A0AAV6GWW0"/>
<comment type="caution">
    <text evidence="2">The sequence shown here is derived from an EMBL/GenBank/DDBJ whole genome shotgun (WGS) entry which is preliminary data.</text>
</comment>